<dbReference type="AlphaFoldDB" id="A0AAD1XVW4"/>
<proteinExistence type="predicted"/>
<dbReference type="Proteomes" id="UP001295684">
    <property type="component" value="Unassembled WGS sequence"/>
</dbReference>
<evidence type="ECO:0000256" key="1">
    <source>
        <dbReference type="SAM" id="MobiDB-lite"/>
    </source>
</evidence>
<evidence type="ECO:0000313" key="4">
    <source>
        <dbReference type="Proteomes" id="UP001295684"/>
    </source>
</evidence>
<accession>A0AAD1XVW4</accession>
<keyword evidence="2" id="KW-0472">Membrane</keyword>
<name>A0AAD1XVW4_EUPCR</name>
<feature type="transmembrane region" description="Helical" evidence="2">
    <location>
        <begin position="60"/>
        <end position="80"/>
    </location>
</feature>
<feature type="region of interest" description="Disordered" evidence="1">
    <location>
        <begin position="173"/>
        <end position="193"/>
    </location>
</feature>
<dbReference type="EMBL" id="CAMPGE010022351">
    <property type="protein sequence ID" value="CAI2380398.1"/>
    <property type="molecule type" value="Genomic_DNA"/>
</dbReference>
<comment type="caution">
    <text evidence="3">The sequence shown here is derived from an EMBL/GenBank/DDBJ whole genome shotgun (WGS) entry which is preliminary data.</text>
</comment>
<feature type="transmembrane region" description="Helical" evidence="2">
    <location>
        <begin position="34"/>
        <end position="54"/>
    </location>
</feature>
<sequence length="193" mass="22302">MHPRNPKITDANVFDYKDCYPVVQELKVFHIIHYICEFFSVACTTFLVILNFLVGFDIFFVLYTLITALLVTLGICYVCYPMNNFSRHILVKVAICILGKLCIAAVIYYTFVVIFNISWEDCIYEEECQYNWFFILLGLINLSPTLYFFSVIAIIAKRMSIANKIRQHINQDHLPTKHGSCSSTPTFSSPPRP</sequence>
<keyword evidence="2" id="KW-0812">Transmembrane</keyword>
<evidence type="ECO:0000256" key="2">
    <source>
        <dbReference type="SAM" id="Phobius"/>
    </source>
</evidence>
<gene>
    <name evidence="3" type="ORF">ECRASSUSDP1_LOCUS21832</name>
</gene>
<keyword evidence="4" id="KW-1185">Reference proteome</keyword>
<feature type="transmembrane region" description="Helical" evidence="2">
    <location>
        <begin position="132"/>
        <end position="156"/>
    </location>
</feature>
<feature type="transmembrane region" description="Helical" evidence="2">
    <location>
        <begin position="89"/>
        <end position="112"/>
    </location>
</feature>
<protein>
    <submittedName>
        <fullName evidence="3">Uncharacterized protein</fullName>
    </submittedName>
</protein>
<keyword evidence="2" id="KW-1133">Transmembrane helix</keyword>
<organism evidence="3 4">
    <name type="scientific">Euplotes crassus</name>
    <dbReference type="NCBI Taxonomy" id="5936"/>
    <lineage>
        <taxon>Eukaryota</taxon>
        <taxon>Sar</taxon>
        <taxon>Alveolata</taxon>
        <taxon>Ciliophora</taxon>
        <taxon>Intramacronucleata</taxon>
        <taxon>Spirotrichea</taxon>
        <taxon>Hypotrichia</taxon>
        <taxon>Euplotida</taxon>
        <taxon>Euplotidae</taxon>
        <taxon>Moneuplotes</taxon>
    </lineage>
</organism>
<evidence type="ECO:0000313" key="3">
    <source>
        <dbReference type="EMBL" id="CAI2380398.1"/>
    </source>
</evidence>
<reference evidence="3" key="1">
    <citation type="submission" date="2023-07" db="EMBL/GenBank/DDBJ databases">
        <authorList>
            <consortium name="AG Swart"/>
            <person name="Singh M."/>
            <person name="Singh A."/>
            <person name="Seah K."/>
            <person name="Emmerich C."/>
        </authorList>
    </citation>
    <scope>NUCLEOTIDE SEQUENCE</scope>
    <source>
        <strain evidence="3">DP1</strain>
    </source>
</reference>